<dbReference type="InterPro" id="IPR001387">
    <property type="entry name" value="Cro/C1-type_HTH"/>
</dbReference>
<reference evidence="3" key="1">
    <citation type="journal article" date="2019" name="Int. J. Syst. Evol. Microbiol.">
        <title>The Global Catalogue of Microorganisms (GCM) 10K type strain sequencing project: providing services to taxonomists for standard genome sequencing and annotation.</title>
        <authorList>
            <consortium name="The Broad Institute Genomics Platform"/>
            <consortium name="The Broad Institute Genome Sequencing Center for Infectious Disease"/>
            <person name="Wu L."/>
            <person name="Ma J."/>
        </authorList>
    </citation>
    <scope>NUCLEOTIDE SEQUENCE [LARGE SCALE GENOMIC DNA]</scope>
    <source>
        <strain evidence="3">JCM 16702</strain>
    </source>
</reference>
<feature type="domain" description="HTH cro/C1-type" evidence="1">
    <location>
        <begin position="15"/>
        <end position="69"/>
    </location>
</feature>
<dbReference type="RefSeq" id="WP_344947934.1">
    <property type="nucleotide sequence ID" value="NZ_BAAAZG010000019.1"/>
</dbReference>
<dbReference type="Proteomes" id="UP001500683">
    <property type="component" value="Unassembled WGS sequence"/>
</dbReference>
<sequence>MPSPYVRRLLLAAEIRKLRESRDLTTDEFARLVYQSRSKIIRLENGTLRVDLYDLMNMLDRLEVTGTQQEKIIRLARDAGEKHWWDRYGNAMGPRQRLYADLESGADTIREYNQTAIPAVLQTPEFVDALVELDRCQGSLDYRPERMAEARKQRQNHLLKEDGPTYEAIVDEYVMHRLAVPRPVMAAQLRHMVDVVTAEERIIVRILPNNVLIPGGLLPLASFSLYTFPDPGDPPMAVVETVTTDLVLTQRREVARYTGMYNRLRDAALSRERSLAHLNEVADRLTDERKLTA</sequence>
<dbReference type="SMART" id="SM00530">
    <property type="entry name" value="HTH_XRE"/>
    <property type="match status" value="1"/>
</dbReference>
<evidence type="ECO:0000313" key="3">
    <source>
        <dbReference type="Proteomes" id="UP001500683"/>
    </source>
</evidence>
<gene>
    <name evidence="2" type="ORF">GCM10022214_34270</name>
</gene>
<organism evidence="2 3">
    <name type="scientific">Actinomadura miaoliensis</name>
    <dbReference type="NCBI Taxonomy" id="430685"/>
    <lineage>
        <taxon>Bacteria</taxon>
        <taxon>Bacillati</taxon>
        <taxon>Actinomycetota</taxon>
        <taxon>Actinomycetes</taxon>
        <taxon>Streptosporangiales</taxon>
        <taxon>Thermomonosporaceae</taxon>
        <taxon>Actinomadura</taxon>
    </lineage>
</organism>
<dbReference type="InterPro" id="IPR010982">
    <property type="entry name" value="Lambda_DNA-bd_dom_sf"/>
</dbReference>
<dbReference type="Pfam" id="PF19054">
    <property type="entry name" value="DUF5753"/>
    <property type="match status" value="1"/>
</dbReference>
<evidence type="ECO:0000313" key="2">
    <source>
        <dbReference type="EMBL" id="GAA4074558.1"/>
    </source>
</evidence>
<dbReference type="EMBL" id="BAAAZG010000019">
    <property type="protein sequence ID" value="GAA4074558.1"/>
    <property type="molecule type" value="Genomic_DNA"/>
</dbReference>
<protein>
    <recommendedName>
        <fullName evidence="1">HTH cro/C1-type domain-containing protein</fullName>
    </recommendedName>
</protein>
<dbReference type="PROSITE" id="PS50943">
    <property type="entry name" value="HTH_CROC1"/>
    <property type="match status" value="1"/>
</dbReference>
<evidence type="ECO:0000259" key="1">
    <source>
        <dbReference type="PROSITE" id="PS50943"/>
    </source>
</evidence>
<dbReference type="Pfam" id="PF13560">
    <property type="entry name" value="HTH_31"/>
    <property type="match status" value="1"/>
</dbReference>
<keyword evidence="3" id="KW-1185">Reference proteome</keyword>
<accession>A0ABP7VTZ3</accession>
<name>A0ABP7VTZ3_9ACTN</name>
<proteinExistence type="predicted"/>
<dbReference type="Gene3D" id="1.10.260.40">
    <property type="entry name" value="lambda repressor-like DNA-binding domains"/>
    <property type="match status" value="1"/>
</dbReference>
<comment type="caution">
    <text evidence="2">The sequence shown here is derived from an EMBL/GenBank/DDBJ whole genome shotgun (WGS) entry which is preliminary data.</text>
</comment>
<dbReference type="CDD" id="cd00093">
    <property type="entry name" value="HTH_XRE"/>
    <property type="match status" value="1"/>
</dbReference>
<dbReference type="SUPFAM" id="SSF47413">
    <property type="entry name" value="lambda repressor-like DNA-binding domains"/>
    <property type="match status" value="1"/>
</dbReference>
<dbReference type="InterPro" id="IPR043917">
    <property type="entry name" value="DUF5753"/>
</dbReference>